<dbReference type="GO" id="GO:0003843">
    <property type="term" value="F:1,3-beta-D-glucan synthase activity"/>
    <property type="evidence" value="ECO:0007669"/>
    <property type="project" value="UniProtKB-EC"/>
</dbReference>
<dbReference type="Gene3D" id="3.40.640.10">
    <property type="entry name" value="Type I PLP-dependent aspartate aminotransferase-like (Major domain)"/>
    <property type="match status" value="1"/>
</dbReference>
<dbReference type="FunFam" id="3.40.640.10:FF:000059">
    <property type="entry name" value="Serine palmitoyl CoA transferase subunit LcbA"/>
    <property type="match status" value="1"/>
</dbReference>
<evidence type="ECO:0000256" key="6">
    <source>
        <dbReference type="ARBA" id="ARBA00022692"/>
    </source>
</evidence>
<evidence type="ECO:0000256" key="10">
    <source>
        <dbReference type="ARBA" id="ARBA00047777"/>
    </source>
</evidence>
<comment type="caution">
    <text evidence="14">The sequence shown here is derived from an EMBL/GenBank/DDBJ whole genome shotgun (WGS) entry which is preliminary data.</text>
</comment>
<comment type="catalytic activity">
    <reaction evidence="10">
        <text>[(1-&gt;3)-beta-D-glucosyl](n) + UDP-alpha-D-glucose = [(1-&gt;3)-beta-D-glucosyl](n+1) + UDP + H(+)</text>
        <dbReference type="Rhea" id="RHEA:21476"/>
        <dbReference type="Rhea" id="RHEA-COMP:11146"/>
        <dbReference type="Rhea" id="RHEA-COMP:14303"/>
        <dbReference type="ChEBI" id="CHEBI:15378"/>
        <dbReference type="ChEBI" id="CHEBI:37671"/>
        <dbReference type="ChEBI" id="CHEBI:58223"/>
        <dbReference type="ChEBI" id="CHEBI:58885"/>
        <dbReference type="EC" id="2.4.1.34"/>
    </reaction>
</comment>
<organism evidence="14 15">
    <name type="scientific">Cudoniella acicularis</name>
    <dbReference type="NCBI Taxonomy" id="354080"/>
    <lineage>
        <taxon>Eukaryota</taxon>
        <taxon>Fungi</taxon>
        <taxon>Dikarya</taxon>
        <taxon>Ascomycota</taxon>
        <taxon>Pezizomycotina</taxon>
        <taxon>Leotiomycetes</taxon>
        <taxon>Helotiales</taxon>
        <taxon>Tricladiaceae</taxon>
        <taxon>Cudoniella</taxon>
    </lineage>
</organism>
<feature type="region of interest" description="Disordered" evidence="11">
    <location>
        <begin position="1"/>
        <end position="133"/>
    </location>
</feature>
<evidence type="ECO:0000256" key="3">
    <source>
        <dbReference type="ARBA" id="ARBA00012589"/>
    </source>
</evidence>
<evidence type="ECO:0000256" key="12">
    <source>
        <dbReference type="SAM" id="Phobius"/>
    </source>
</evidence>
<feature type="compositionally biased region" description="Polar residues" evidence="11">
    <location>
        <begin position="16"/>
        <end position="25"/>
    </location>
</feature>
<evidence type="ECO:0000313" key="15">
    <source>
        <dbReference type="Proteomes" id="UP000566819"/>
    </source>
</evidence>
<keyword evidence="4" id="KW-0328">Glycosyltransferase</keyword>
<dbReference type="InterPro" id="IPR015424">
    <property type="entry name" value="PyrdxlP-dep_Trfase"/>
</dbReference>
<feature type="transmembrane region" description="Helical" evidence="12">
    <location>
        <begin position="1726"/>
        <end position="1745"/>
    </location>
</feature>
<feature type="transmembrane region" description="Helical" evidence="12">
    <location>
        <begin position="733"/>
        <end position="754"/>
    </location>
</feature>
<keyword evidence="8 12" id="KW-0472">Membrane</keyword>
<dbReference type="GO" id="GO:0000148">
    <property type="term" value="C:1,3-beta-D-glucan synthase complex"/>
    <property type="evidence" value="ECO:0007669"/>
    <property type="project" value="InterPro"/>
</dbReference>
<feature type="transmembrane region" description="Helical" evidence="12">
    <location>
        <begin position="549"/>
        <end position="568"/>
    </location>
</feature>
<dbReference type="EMBL" id="JAAMPI010000994">
    <property type="protein sequence ID" value="KAF4627290.1"/>
    <property type="molecule type" value="Genomic_DNA"/>
</dbReference>
<keyword evidence="15" id="KW-1185">Reference proteome</keyword>
<gene>
    <name evidence="14" type="ORF">G7Y89_g10866</name>
</gene>
<comment type="subcellular location">
    <subcellularLocation>
        <location evidence="1">Membrane</location>
        <topology evidence="1">Multi-pass membrane protein</topology>
    </subcellularLocation>
</comment>
<name>A0A8H4RBX0_9HELO</name>
<feature type="transmembrane region" description="Helical" evidence="12">
    <location>
        <begin position="501"/>
        <end position="522"/>
    </location>
</feature>
<evidence type="ECO:0000256" key="2">
    <source>
        <dbReference type="ARBA" id="ARBA00009040"/>
    </source>
</evidence>
<feature type="transmembrane region" description="Helical" evidence="12">
    <location>
        <begin position="1662"/>
        <end position="1684"/>
    </location>
</feature>
<keyword evidence="5" id="KW-0808">Transferase</keyword>
<dbReference type="Pfam" id="PF23605">
    <property type="entry name" value="FKS1_dom2"/>
    <property type="match status" value="1"/>
</dbReference>
<dbReference type="GO" id="GO:0030170">
    <property type="term" value="F:pyridoxal phosphate binding"/>
    <property type="evidence" value="ECO:0007669"/>
    <property type="project" value="InterPro"/>
</dbReference>
<dbReference type="GO" id="GO:0051278">
    <property type="term" value="P:fungal-type cell wall polysaccharide biosynthetic process"/>
    <property type="evidence" value="ECO:0007669"/>
    <property type="project" value="TreeGrafter"/>
</dbReference>
<accession>A0A8H4RBX0</accession>
<evidence type="ECO:0000256" key="8">
    <source>
        <dbReference type="ARBA" id="ARBA00023136"/>
    </source>
</evidence>
<dbReference type="InterPro" id="IPR003440">
    <property type="entry name" value="Glyco_trans_48_dom"/>
</dbReference>
<feature type="compositionally biased region" description="Low complexity" evidence="11">
    <location>
        <begin position="69"/>
        <end position="113"/>
    </location>
</feature>
<dbReference type="InterPro" id="IPR015421">
    <property type="entry name" value="PyrdxlP-dep_Trfase_major"/>
</dbReference>
<dbReference type="PANTHER" id="PTHR12741:SF48">
    <property type="entry name" value="1,3-BETA-GLUCAN SYNTHASE COMPONENT FKS1-RELATED"/>
    <property type="match status" value="1"/>
</dbReference>
<dbReference type="GO" id="GO:0006075">
    <property type="term" value="P:(1-&gt;3)-beta-D-glucan biosynthetic process"/>
    <property type="evidence" value="ECO:0007669"/>
    <property type="project" value="InterPro"/>
</dbReference>
<feature type="region of interest" description="Disordered" evidence="11">
    <location>
        <begin position="313"/>
        <end position="332"/>
    </location>
</feature>
<dbReference type="Pfam" id="PF14288">
    <property type="entry name" value="FKS1_dom1"/>
    <property type="match status" value="1"/>
</dbReference>
<evidence type="ECO:0000313" key="14">
    <source>
        <dbReference type="EMBL" id="KAF4627290.1"/>
    </source>
</evidence>
<dbReference type="OrthoDB" id="1880850at2759"/>
<evidence type="ECO:0000256" key="5">
    <source>
        <dbReference type="ARBA" id="ARBA00022679"/>
    </source>
</evidence>
<feature type="domain" description="1,3-beta-glucan synthase component FKS1-like" evidence="13">
    <location>
        <begin position="355"/>
        <end position="467"/>
    </location>
</feature>
<dbReference type="SMART" id="SM01205">
    <property type="entry name" value="FKS1_dom1"/>
    <property type="match status" value="1"/>
</dbReference>
<evidence type="ECO:0000256" key="7">
    <source>
        <dbReference type="ARBA" id="ARBA00022989"/>
    </source>
</evidence>
<feature type="transmembrane region" description="Helical" evidence="12">
    <location>
        <begin position="1497"/>
        <end position="1517"/>
    </location>
</feature>
<dbReference type="PANTHER" id="PTHR12741">
    <property type="entry name" value="LYST-INTERACTING PROTEIN LIP5 DOPAMINE RESPONSIVE PROTEIN DRG-1"/>
    <property type="match status" value="1"/>
</dbReference>
<dbReference type="InterPro" id="IPR015422">
    <property type="entry name" value="PyrdxlP-dep_Trfase_small"/>
</dbReference>
<feature type="transmembrane region" description="Helical" evidence="12">
    <location>
        <begin position="1406"/>
        <end position="1427"/>
    </location>
</feature>
<evidence type="ECO:0000256" key="4">
    <source>
        <dbReference type="ARBA" id="ARBA00022676"/>
    </source>
</evidence>
<keyword evidence="6 12" id="KW-0812">Transmembrane</keyword>
<dbReference type="Pfam" id="PF02364">
    <property type="entry name" value="Glucan_synthase"/>
    <property type="match status" value="1"/>
</dbReference>
<dbReference type="Gene3D" id="3.90.1150.10">
    <property type="entry name" value="Aspartate Aminotransferase, domain 1"/>
    <property type="match status" value="1"/>
</dbReference>
<feature type="transmembrane region" description="Helical" evidence="12">
    <location>
        <begin position="677"/>
        <end position="699"/>
    </location>
</feature>
<evidence type="ECO:0000256" key="11">
    <source>
        <dbReference type="SAM" id="MobiDB-lite"/>
    </source>
</evidence>
<evidence type="ECO:0000256" key="9">
    <source>
        <dbReference type="ARBA" id="ARBA00031935"/>
    </source>
</evidence>
<feature type="transmembrane region" description="Helical" evidence="12">
    <location>
        <begin position="1523"/>
        <end position="1541"/>
    </location>
</feature>
<dbReference type="GO" id="GO:0005886">
    <property type="term" value="C:plasma membrane"/>
    <property type="evidence" value="ECO:0007669"/>
    <property type="project" value="TreeGrafter"/>
</dbReference>
<dbReference type="Proteomes" id="UP000566819">
    <property type="component" value="Unassembled WGS sequence"/>
</dbReference>
<dbReference type="SUPFAM" id="SSF53383">
    <property type="entry name" value="PLP-dependent transferases"/>
    <property type="match status" value="1"/>
</dbReference>
<reference evidence="14 15" key="1">
    <citation type="submission" date="2020-03" db="EMBL/GenBank/DDBJ databases">
        <title>Draft Genome Sequence of Cudoniella acicularis.</title>
        <authorList>
            <person name="Buettner E."/>
            <person name="Kellner H."/>
        </authorList>
    </citation>
    <scope>NUCLEOTIDE SEQUENCE [LARGE SCALE GENOMIC DNA]</scope>
    <source>
        <strain evidence="14 15">DSM 108380</strain>
    </source>
</reference>
<comment type="similarity">
    <text evidence="2">Belongs to the glycosyltransferase 48 family.</text>
</comment>
<evidence type="ECO:0000256" key="1">
    <source>
        <dbReference type="ARBA" id="ARBA00004141"/>
    </source>
</evidence>
<dbReference type="EC" id="2.4.1.34" evidence="3"/>
<keyword evidence="7 12" id="KW-1133">Transmembrane helix</keyword>
<feature type="transmembrane region" description="Helical" evidence="12">
    <location>
        <begin position="1354"/>
        <end position="1373"/>
    </location>
</feature>
<feature type="transmembrane region" description="Helical" evidence="12">
    <location>
        <begin position="1609"/>
        <end position="1634"/>
    </location>
</feature>
<feature type="transmembrane region" description="Helical" evidence="12">
    <location>
        <begin position="588"/>
        <end position="606"/>
    </location>
</feature>
<feature type="compositionally biased region" description="Polar residues" evidence="11">
    <location>
        <begin position="321"/>
        <end position="330"/>
    </location>
</feature>
<feature type="transmembrane region" description="Helical" evidence="12">
    <location>
        <begin position="1696"/>
        <end position="1720"/>
    </location>
</feature>
<dbReference type="InterPro" id="IPR026899">
    <property type="entry name" value="FKS1-like_dom1"/>
</dbReference>
<dbReference type="InterPro" id="IPR004839">
    <property type="entry name" value="Aminotransferase_I/II_large"/>
</dbReference>
<feature type="transmembrane region" description="Helical" evidence="12">
    <location>
        <begin position="618"/>
        <end position="644"/>
    </location>
</feature>
<evidence type="ECO:0000259" key="13">
    <source>
        <dbReference type="SMART" id="SM01205"/>
    </source>
</evidence>
<dbReference type="InterPro" id="IPR056261">
    <property type="entry name" value="FKS1-like_dom2"/>
</dbReference>
<feature type="transmembrane region" description="Helical" evidence="12">
    <location>
        <begin position="1853"/>
        <end position="1877"/>
    </location>
</feature>
<protein>
    <recommendedName>
        <fullName evidence="3">1,3-beta-glucan synthase</fullName>
        <ecNumber evidence="3">2.4.1.34</ecNumber>
    </recommendedName>
    <alternativeName>
        <fullName evidence="9">1,3-beta-D-glucan-UDP glucosyltransferase</fullName>
    </alternativeName>
</protein>
<dbReference type="Pfam" id="PF00155">
    <property type="entry name" value="Aminotran_1_2"/>
    <property type="match status" value="1"/>
</dbReference>
<sequence length="2494" mass="282486">MSGHPQQSHYDDGYGQHQQGNTDSYYQDDHGQPYYDNNEGYADQAHHQQGGDGYYDESGYYNADANNPYQQEGGYYEGQENGGQYQDEYYNDQYYDQGAPAAGQQPQGQGYPQNKRRGDSEEDSETFSDFTMRSDMARATDMDYYGRGDERYNSYNESQMGGRGYRPPSSQISYAGNRSSGASTPNYGMDYNNVLPAGQRSREPYPAWTSDAQIPLSKEEVEDIFLDLTAKFGFQRDSMRNMYDHLMTLLDSRASRMTPNQALLSLHADYIGGDNANYRKWYFAAHLDLDDAVGFANMKLGKGNRKTRKARRAAKKKAQMDPQNEAQTLEQLEGDNSLEAAEYRWKTRMNRMSQHDRVRQIALYLLCWGEANQVRFMPECLCFIFKCADDYLNSPACQNLVEPVEEFTYLNSIITPLYQFCRDQGYEIDEGKYVRRERDHNKVIGYDDCNQLFWYPEGIELIVMQDKARLVDLPPAERFLKLKEVNWNKVFFKTYRETRSWFHMLVNFNRIWVIHITAFWFYTAKNSPTLLVANYEQEKNNLPPASAQWSAVALGGAIASLIMIAATIAEWTYVPRRWAGAQHLSKRLLFLLLVFAINLGPSVYIFGVKNVQDTQIALILGIVQFFIALATFLFFSVMPLGGLFGSYLTKNSRQYVASQTFTASYPRLTGNDMWMSYGLWVTVFAAKLAESYVFLTLSFRDPIRYLASMEISTCAGDLYIGSILCYQQPKILLGLMFVTDLCLFFLDTFLWYIIMNTVYSVARSFYLGVSIWTPWRNIFSRLPKRIYSKVLATTDMEIKYKPKVLISQIWNAIVISMYREHLLAIDHVQKLLYHQVPSEQEGKRTLRAPTFFVSQEDHSFKTEFFPSQSEAERRISFFAQSLSTPIPEPLPVDNMPTFTVIIPHYSEKILLSLREIIREDEPYSRVTLLEYLKQLHPHEWDCFVKDTKILADETSQFNGDYEKNEKDTAKSKIDDLPFYCIGFKSAAPEYTLRTRIWASLRSQTLYRTISGFMNYSRAIKLLYRVENPEVVQMFGGNSDKLERELERMARRKFKLVVSMQRYAKFKKEEMENTEFLLRAYPDLQIAYLDEEAPLVEGEEPRLYSALIDGHSEIMENGMRRPKFRVQLSGNPILGDGKSDNQNHAIIFYRGEYIQLIDANQDNYLEECLKIRSVLAEFEEMTTDNVSPYTPGIENPKTDPVAILGAREYIFSENIGILGDVAAGKEQTFGTLFARTLASIGGKLHYGHPDFLNGIFMTTRGGVSKAQKGLHLNEDIYAGMTALLRGGRIKHCEYYQCGKGRDLGFGSILNFTTKIGTGMGEQMLSREYYYLGTQLPLDRFLSFYYAHPGFHLNNMFIMLSVQMFMICLINLGALRNQTILCDYNPNVPITDPLFPTGCANITPVTGWVYRCIISIFIVFFFSFIPLVVQELTERGVWRAATRLGKQFCSLSPFFEVFVCQIYANSVQQDLSFGGARYIGTGRGFATARIPFGVLYSRFAGPSIYLGARSLMMLLFATLTVWQAALTYFWITLLAMCISPFIYNPHQFAWNDFFIDYRDFLRWLSRGNSRSHSSSWIAFCRLSRTRITGYKRKILGDPSSKMSGDVPRASFANLFFGEIIGPLLIVAVTFIPYLFINAQTGVTLANNPQLTKITATASSLRVGIVALAPIAVNAGVLAAMFAMACCMGPLLSMCCKKFGSVLAAIAHAIAVIMLLVVFEVMFLLEGFVFAKALLGMIAATAIQRFVYKLIISLTLTREMKTDTSNIAFWTGKWYSMGWHSASQPAREFLCKITELGMFAGDFVLGHILLFIMLPIIAIPQVDKAHSVMLFWLRPSRQIRPPIYSMKQSKLRKRRVWRYAILYFVMLIVFLALIVGPIVAGKSLLTNSLTSQFSKYGLYQDPTLNNNNTRNRTETGTGAVGASATATNTDWWRVVHYDVFSLKGGPGVIKVIVFGVGMGNFLTTHPSMPFSATPKDDMEFQDAQKFVLQSINGITDTFQKVPGSAMLIRYIQSSYQDDPVRSAIELILVIFFIRYLLAPSYPTHTGNFVTLTEEEIDDLVDEWTPEPLVAPQTSFEEADNEKLPVIVGPTGPKSKLSNGRTVTNLASYNFYNFVGNEQVKEKAIQTLRTYGVGPCGPPQFYGTQDVHMKTEADIASCLGTEGCIVYAQAFSTISSVIPAFCKRGDIIVADRAVNYAIRKGLQICRSTIRYYEHNDMEDLERVLQKVVKDQAKKPLTRRFIVTEGLFETVGDCVDLPKLVELKLRYKFRLMLDETWSFGVLGRTGRGLTEAQNVDASQVDMLVGSLAGPLCAGGGFCAGSTDVVEHQRISAASYTFSAALPAMLATTASETLNMLQTNPDILVQCRENIKAMRAQLDPRSDWIRCTSAVENPVMLLVLKPDVVNSRRLTIEEQERVLQECVDETLANGVLITRLKSMPVASGSNGKDEEWKLQPALKVCITTGLSKKEIEKAGITIRHAITKVMTRKTSSKLALPAVV</sequence>
<proteinExistence type="inferred from homology"/>